<dbReference type="GeneTree" id="ENSGT01000000215090"/>
<dbReference type="Proteomes" id="UP000472274">
    <property type="component" value="Unplaced"/>
</dbReference>
<dbReference type="InParanoid" id="A0A674J2A2"/>
<reference evidence="2" key="2">
    <citation type="submission" date="2025-09" db="UniProtKB">
        <authorList>
            <consortium name="Ensembl"/>
        </authorList>
    </citation>
    <scope>IDENTIFICATION</scope>
</reference>
<sequence>ELYGGPGKEGSPPPTSCPLTAPLRLSDPSNPPVISQLEQGEEPWAPELQGSEEREILRCSGMGEGSLNLLRSASRSCEQG</sequence>
<evidence type="ECO:0000313" key="3">
    <source>
        <dbReference type="Proteomes" id="UP000472274"/>
    </source>
</evidence>
<keyword evidence="3" id="KW-1185">Reference proteome</keyword>
<reference evidence="2" key="1">
    <citation type="submission" date="2025-08" db="UniProtKB">
        <authorList>
            <consortium name="Ensembl"/>
        </authorList>
    </citation>
    <scope>IDENTIFICATION</scope>
</reference>
<evidence type="ECO:0000256" key="1">
    <source>
        <dbReference type="SAM" id="MobiDB-lite"/>
    </source>
</evidence>
<proteinExistence type="predicted"/>
<protein>
    <recommendedName>
        <fullName evidence="4">KRAB domain-containing protein</fullName>
    </recommendedName>
</protein>
<evidence type="ECO:0008006" key="4">
    <source>
        <dbReference type="Google" id="ProtNLM"/>
    </source>
</evidence>
<accession>A0A674J2A2</accession>
<feature type="region of interest" description="Disordered" evidence="1">
    <location>
        <begin position="1"/>
        <end position="32"/>
    </location>
</feature>
<dbReference type="AlphaFoldDB" id="A0A674J2A2"/>
<organism evidence="2 3">
    <name type="scientific">Terrapene triunguis</name>
    <name type="common">Three-toed box turtle</name>
    <dbReference type="NCBI Taxonomy" id="2587831"/>
    <lineage>
        <taxon>Eukaryota</taxon>
        <taxon>Metazoa</taxon>
        <taxon>Chordata</taxon>
        <taxon>Craniata</taxon>
        <taxon>Vertebrata</taxon>
        <taxon>Euteleostomi</taxon>
        <taxon>Archelosauria</taxon>
        <taxon>Testudinata</taxon>
        <taxon>Testudines</taxon>
        <taxon>Cryptodira</taxon>
        <taxon>Durocryptodira</taxon>
        <taxon>Testudinoidea</taxon>
        <taxon>Emydidae</taxon>
        <taxon>Terrapene</taxon>
    </lineage>
</organism>
<dbReference type="Ensembl" id="ENSTMTT00000014132.1">
    <property type="protein sequence ID" value="ENSTMTP00000013659.1"/>
    <property type="gene ID" value="ENSTMTG00000009938.1"/>
</dbReference>
<name>A0A674J2A2_9SAUR</name>
<evidence type="ECO:0000313" key="2">
    <source>
        <dbReference type="Ensembl" id="ENSTMTP00000013659.1"/>
    </source>
</evidence>